<gene>
    <name evidence="2" type="ORF">Aory04_000252300</name>
</gene>
<feature type="compositionally biased region" description="Low complexity" evidence="1">
    <location>
        <begin position="156"/>
        <end position="171"/>
    </location>
</feature>
<comment type="caution">
    <text evidence="2">The sequence shown here is derived from an EMBL/GenBank/DDBJ whole genome shotgun (WGS) entry which is preliminary data.</text>
</comment>
<dbReference type="Proteomes" id="UP001165205">
    <property type="component" value="Unassembled WGS sequence"/>
</dbReference>
<sequence length="554" mass="60789">MSTGRKVFHCAVDETALTTNISEIKKWTTNGAITLVVPLYTGSQVAINAREAVRFLDRVTSGKDSTPADRVALQGPMEQYENWSDAEKFFLPEFEEEPEATNGTGAGETPLEKKGPTGRDNKKNGAPDDLSQMLLNKLNFKKDSDAASINSAGTHSAPASPPSSRSSRTSPECANSHVVENGNGTSNRKVKQTNGHKRSASGSTIPTVPLVLRPLLSALLWRLHSGPDASNAAKSCILITNDRSTQIWAQKFGIGVKNIHQLRTSIQYEEREYKNRCKYVEKTQTQTAEPKSLLSYDDESDEDELVFVPRGRGKGSSRGASRGGSNRKPAASKNTAPPVESTMEIPTQPIDPNSFSRSLPTTANKQQPTIDLTEAGGNSGRNHLPFPDCLLVDVSSDCDLMDEANGSYMDCTDMKDEYESDTALIRSIQPFSCETDDQALGQVLGSDGSSCSYTCFPLRWRNELFVLCPSTCPVSWATHLFDPTCVNELAIQHITQQLPPTHMRVVLLIFVEPVAIALWEYEGDGQDACFSSASRYCLLRKREKETDDKNETYV</sequence>
<evidence type="ECO:0000313" key="2">
    <source>
        <dbReference type="EMBL" id="GMG25489.1"/>
    </source>
</evidence>
<evidence type="ECO:0000256" key="1">
    <source>
        <dbReference type="SAM" id="MobiDB-lite"/>
    </source>
</evidence>
<feature type="compositionally biased region" description="Basic residues" evidence="1">
    <location>
        <begin position="188"/>
        <end position="199"/>
    </location>
</feature>
<dbReference type="AlphaFoldDB" id="A0AAN5BUJ4"/>
<evidence type="ECO:0000313" key="3">
    <source>
        <dbReference type="Proteomes" id="UP001165205"/>
    </source>
</evidence>
<organism evidence="2 3">
    <name type="scientific">Aspergillus oryzae</name>
    <name type="common">Yellow koji mold</name>
    <dbReference type="NCBI Taxonomy" id="5062"/>
    <lineage>
        <taxon>Eukaryota</taxon>
        <taxon>Fungi</taxon>
        <taxon>Dikarya</taxon>
        <taxon>Ascomycota</taxon>
        <taxon>Pezizomycotina</taxon>
        <taxon>Eurotiomycetes</taxon>
        <taxon>Eurotiomycetidae</taxon>
        <taxon>Eurotiales</taxon>
        <taxon>Aspergillaceae</taxon>
        <taxon>Aspergillus</taxon>
        <taxon>Aspergillus subgen. Circumdati</taxon>
    </lineage>
</organism>
<proteinExistence type="predicted"/>
<feature type="region of interest" description="Disordered" evidence="1">
    <location>
        <begin position="148"/>
        <end position="203"/>
    </location>
</feature>
<accession>A0AAN5BUJ4</accession>
<protein>
    <submittedName>
        <fullName evidence="2">Unnamed protein product</fullName>
    </submittedName>
</protein>
<name>A0AAN5BUJ4_ASPOZ</name>
<reference evidence="2" key="1">
    <citation type="submission" date="2023-04" db="EMBL/GenBank/DDBJ databases">
        <title>Aspergillus oryzae NBRC 4228.</title>
        <authorList>
            <person name="Ichikawa N."/>
            <person name="Sato H."/>
            <person name="Tonouchi N."/>
        </authorList>
    </citation>
    <scope>NUCLEOTIDE SEQUENCE</scope>
    <source>
        <strain evidence="2">NBRC 4228</strain>
    </source>
</reference>
<feature type="compositionally biased region" description="Basic and acidic residues" evidence="1">
    <location>
        <begin position="110"/>
        <end position="126"/>
    </location>
</feature>
<dbReference type="EMBL" id="BSYA01000019">
    <property type="protein sequence ID" value="GMG25489.1"/>
    <property type="molecule type" value="Genomic_DNA"/>
</dbReference>
<feature type="region of interest" description="Disordered" evidence="1">
    <location>
        <begin position="307"/>
        <end position="354"/>
    </location>
</feature>
<feature type="region of interest" description="Disordered" evidence="1">
    <location>
        <begin position="97"/>
        <end position="129"/>
    </location>
</feature>